<evidence type="ECO:0000256" key="1">
    <source>
        <dbReference type="SAM" id="Phobius"/>
    </source>
</evidence>
<dbReference type="EMBL" id="AGCM01000089">
    <property type="protein sequence ID" value="EHM53750.1"/>
    <property type="molecule type" value="Genomic_DNA"/>
</dbReference>
<feature type="transmembrane region" description="Helical" evidence="1">
    <location>
        <begin position="41"/>
        <end position="60"/>
    </location>
</feature>
<dbReference type="Proteomes" id="UP000004750">
    <property type="component" value="Unassembled WGS sequence"/>
</dbReference>
<keyword evidence="1" id="KW-1133">Transmembrane helix</keyword>
<comment type="caution">
    <text evidence="2">The sequence shown here is derived from an EMBL/GenBank/DDBJ whole genome shotgun (WGS) entry which is preliminary data.</text>
</comment>
<organism evidence="2 3">
    <name type="scientific">Cardiobacterium valvarum F0432</name>
    <dbReference type="NCBI Taxonomy" id="797473"/>
    <lineage>
        <taxon>Bacteria</taxon>
        <taxon>Pseudomonadati</taxon>
        <taxon>Pseudomonadota</taxon>
        <taxon>Gammaproteobacteria</taxon>
        <taxon>Cardiobacteriales</taxon>
        <taxon>Cardiobacteriaceae</taxon>
        <taxon>Cardiobacterium</taxon>
    </lineage>
</organism>
<reference evidence="2 3" key="1">
    <citation type="submission" date="2011-08" db="EMBL/GenBank/DDBJ databases">
        <authorList>
            <person name="Weinstock G."/>
            <person name="Sodergren E."/>
            <person name="Clifton S."/>
            <person name="Fulton L."/>
            <person name="Fulton B."/>
            <person name="Courtney L."/>
            <person name="Fronick C."/>
            <person name="Harrison M."/>
            <person name="Strong C."/>
            <person name="Farmer C."/>
            <person name="Delahaunty K."/>
            <person name="Markovic C."/>
            <person name="Hall O."/>
            <person name="Minx P."/>
            <person name="Tomlinson C."/>
            <person name="Mitreva M."/>
            <person name="Hou S."/>
            <person name="Chen J."/>
            <person name="Wollam A."/>
            <person name="Pepin K.H."/>
            <person name="Johnson M."/>
            <person name="Bhonagiri V."/>
            <person name="Zhang X."/>
            <person name="Suruliraj S."/>
            <person name="Warren W."/>
            <person name="Chinwalla A."/>
            <person name="Mardis E.R."/>
            <person name="Wilson R.K."/>
        </authorList>
    </citation>
    <scope>NUCLEOTIDE SEQUENCE [LARGE SCALE GENOMIC DNA]</scope>
    <source>
        <strain evidence="2 3">F0432</strain>
    </source>
</reference>
<proteinExistence type="predicted"/>
<evidence type="ECO:0000313" key="2">
    <source>
        <dbReference type="EMBL" id="EHM53750.1"/>
    </source>
</evidence>
<keyword evidence="1" id="KW-0812">Transmembrane</keyword>
<accession>G9ZFT4</accession>
<evidence type="ECO:0000313" key="3">
    <source>
        <dbReference type="Proteomes" id="UP000004750"/>
    </source>
</evidence>
<gene>
    <name evidence="2" type="ORF">HMPREF9080_01632</name>
</gene>
<name>G9ZFT4_9GAMM</name>
<dbReference type="AlphaFoldDB" id="G9ZFT4"/>
<sequence>MHADKSIAGEKQQVAAATVGFQDAAAMQLHAMRRVFEAERAVGGIIGMAGLFRIVIWVIAGVNIRNGIGFVIAVLPAQGGFPLLVQGAQVGQKGGERWLCAGGMFHRIARVIRRRDGLGSGCGAKQQAGKQAFHMGQSSLGSVFVLPASLFVYQWATVEWTLFVHVACNN</sequence>
<keyword evidence="1" id="KW-0472">Membrane</keyword>
<protein>
    <submittedName>
        <fullName evidence="2">Uncharacterized protein</fullName>
    </submittedName>
</protein>
<dbReference type="HOGENOM" id="CLU_1567874_0_0_6"/>